<protein>
    <submittedName>
        <fullName evidence="1">Uncharacterized protein</fullName>
    </submittedName>
</protein>
<proteinExistence type="predicted"/>
<dbReference type="AlphaFoldDB" id="A0A480AV99"/>
<accession>A0A480AV99</accession>
<dbReference type="EMBL" id="BJCL01000015">
    <property type="protein sequence ID" value="GCL65263.1"/>
    <property type="molecule type" value="Genomic_DNA"/>
</dbReference>
<reference evidence="2" key="1">
    <citation type="submission" date="2019-03" db="EMBL/GenBank/DDBJ databases">
        <title>Aquabacterium pictum sp.nov., the first bacteriochlorophyll a-containing freshwater bacterium in the genus Aquabacterium of the class Betaproteobacteria.</title>
        <authorList>
            <person name="Hirose S."/>
            <person name="Tank M."/>
            <person name="Hara E."/>
            <person name="Tamaki H."/>
            <person name="Takaichi S."/>
            <person name="Haruta S."/>
            <person name="Hanada S."/>
        </authorList>
    </citation>
    <scope>NUCLEOTIDE SEQUENCE [LARGE SCALE GENOMIC DNA]</scope>
    <source>
        <strain evidence="2">W35</strain>
    </source>
</reference>
<evidence type="ECO:0000313" key="1">
    <source>
        <dbReference type="EMBL" id="GCL65263.1"/>
    </source>
</evidence>
<sequence length="231" mass="24893">MFPSTLPMGEADSLPPLATHTALSSLSPSLLQDLLRFETSGPQRELLEVLAACVRHTQALALTLAVPGQPRLVISVFPTDRQVHCAQPLAEVLDGNLAALQVLEVQPARWRTPGSTEAHRIDRADHYAPLGPLLWAVALRGARDTLLPELAGQAAYRVSPGLSLGGLTVPGAMAACITRLRRHTCNLREIASWPDVGPQRAMRLLNALYLQSGLIVSRSHPAATNDNWSGY</sequence>
<dbReference type="Proteomes" id="UP000301751">
    <property type="component" value="Unassembled WGS sequence"/>
</dbReference>
<dbReference type="OrthoDB" id="8682900at2"/>
<organism evidence="1 2">
    <name type="scientific">Pseudaquabacterium pictum</name>
    <dbReference type="NCBI Taxonomy" id="2315236"/>
    <lineage>
        <taxon>Bacteria</taxon>
        <taxon>Pseudomonadati</taxon>
        <taxon>Pseudomonadota</taxon>
        <taxon>Betaproteobacteria</taxon>
        <taxon>Burkholderiales</taxon>
        <taxon>Sphaerotilaceae</taxon>
        <taxon>Pseudaquabacterium</taxon>
    </lineage>
</organism>
<gene>
    <name evidence="1" type="ORF">AQPW35_43440</name>
</gene>
<name>A0A480AV99_9BURK</name>
<keyword evidence="2" id="KW-1185">Reference proteome</keyword>
<dbReference type="RefSeq" id="WP_137734980.1">
    <property type="nucleotide sequence ID" value="NZ_BJCL01000015.1"/>
</dbReference>
<comment type="caution">
    <text evidence="1">The sequence shown here is derived from an EMBL/GenBank/DDBJ whole genome shotgun (WGS) entry which is preliminary data.</text>
</comment>
<evidence type="ECO:0000313" key="2">
    <source>
        <dbReference type="Proteomes" id="UP000301751"/>
    </source>
</evidence>